<dbReference type="Proteomes" id="UP000503447">
    <property type="component" value="Chromosome"/>
</dbReference>
<dbReference type="RefSeq" id="WP_171473022.1">
    <property type="nucleotide sequence ID" value="NZ_CP053452.2"/>
</dbReference>
<evidence type="ECO:0000313" key="2">
    <source>
        <dbReference type="Proteomes" id="UP000503447"/>
    </source>
</evidence>
<organism evidence="1 2">
    <name type="scientific">Frigoriglobus tundricola</name>
    <dbReference type="NCBI Taxonomy" id="2774151"/>
    <lineage>
        <taxon>Bacteria</taxon>
        <taxon>Pseudomonadati</taxon>
        <taxon>Planctomycetota</taxon>
        <taxon>Planctomycetia</taxon>
        <taxon>Gemmatales</taxon>
        <taxon>Gemmataceae</taxon>
        <taxon>Frigoriglobus</taxon>
    </lineage>
</organism>
<gene>
    <name evidence="1" type="ORF">FTUN_5277</name>
</gene>
<sequence length="203" mass="21766">MEGSSARLEFGGGKLTRAWVDLSGPIEPVIDDQLPQEMTRVVLAEQFGAALPWWANEGVPLLASSQRRQSQADARCREGLNQGRAVRLRALFALTAAPRDAGVAGAQGHSVGRFLLLQADAEGRCRHYAAIGDFLRLGAKSGWDSAAKEVYGFPDVPALEASWIKWMKSRESDLRPAAPPYAAVEALPPAPPTIPPVQTNGGK</sequence>
<evidence type="ECO:0000313" key="1">
    <source>
        <dbReference type="EMBL" id="QJW97700.1"/>
    </source>
</evidence>
<dbReference type="KEGG" id="ftj:FTUN_5277"/>
<protein>
    <submittedName>
        <fullName evidence="1">Uncharacterized protein</fullName>
    </submittedName>
</protein>
<dbReference type="AlphaFoldDB" id="A0A6M5YW23"/>
<reference evidence="2" key="1">
    <citation type="submission" date="2020-05" db="EMBL/GenBank/DDBJ databases">
        <title>Frigoriglobus tundricola gen. nov., sp. nov., a psychrotolerant cellulolytic planctomycete of the family Gemmataceae with two divergent copies of 16S rRNA gene.</title>
        <authorList>
            <person name="Kulichevskaya I.S."/>
            <person name="Ivanova A.A."/>
            <person name="Naumoff D.G."/>
            <person name="Beletsky A.V."/>
            <person name="Rijpstra W.I.C."/>
            <person name="Sinninghe Damste J.S."/>
            <person name="Mardanov A.V."/>
            <person name="Ravin N.V."/>
            <person name="Dedysh S.N."/>
        </authorList>
    </citation>
    <scope>NUCLEOTIDE SEQUENCE [LARGE SCALE GENOMIC DNA]</scope>
    <source>
        <strain evidence="2">PL17</strain>
    </source>
</reference>
<proteinExistence type="predicted"/>
<name>A0A6M5YW23_9BACT</name>
<dbReference type="EMBL" id="CP053452">
    <property type="protein sequence ID" value="QJW97700.1"/>
    <property type="molecule type" value="Genomic_DNA"/>
</dbReference>
<keyword evidence="2" id="KW-1185">Reference proteome</keyword>
<accession>A0A6M5YW23</accession>